<feature type="transmembrane region" description="Helical" evidence="7">
    <location>
        <begin position="218"/>
        <end position="235"/>
    </location>
</feature>
<dbReference type="OrthoDB" id="1716531at2759"/>
<dbReference type="RefSeq" id="XP_034011100.1">
    <property type="nucleotide sequence ID" value="XM_034156912.1"/>
</dbReference>
<dbReference type="Pfam" id="PF04511">
    <property type="entry name" value="DER1"/>
    <property type="match status" value="1"/>
</dbReference>
<organism evidence="9 10">
    <name type="scientific">Diutina rugosa</name>
    <name type="common">Yeast</name>
    <name type="synonym">Candida rugosa</name>
    <dbReference type="NCBI Taxonomy" id="5481"/>
    <lineage>
        <taxon>Eukaryota</taxon>
        <taxon>Fungi</taxon>
        <taxon>Dikarya</taxon>
        <taxon>Ascomycota</taxon>
        <taxon>Saccharomycotina</taxon>
        <taxon>Pichiomycetes</taxon>
        <taxon>Debaryomycetaceae</taxon>
        <taxon>Diutina</taxon>
    </lineage>
</organism>
<comment type="similarity">
    <text evidence="2 7">Belongs to the derlin family.</text>
</comment>
<feature type="transmembrane region" description="Helical" evidence="7">
    <location>
        <begin position="51"/>
        <end position="73"/>
    </location>
</feature>
<feature type="region of interest" description="Disordered" evidence="8">
    <location>
        <begin position="303"/>
        <end position="327"/>
    </location>
</feature>
<feature type="transmembrane region" description="Helical" evidence="7">
    <location>
        <begin position="15"/>
        <end position="39"/>
    </location>
</feature>
<evidence type="ECO:0000256" key="4">
    <source>
        <dbReference type="ARBA" id="ARBA00022824"/>
    </source>
</evidence>
<protein>
    <recommendedName>
        <fullName evidence="7">Derlin</fullName>
    </recommendedName>
</protein>
<dbReference type="AlphaFoldDB" id="A0A642UIQ4"/>
<dbReference type="GO" id="GO:0006950">
    <property type="term" value="P:response to stress"/>
    <property type="evidence" value="ECO:0007669"/>
    <property type="project" value="UniProtKB-ARBA"/>
</dbReference>
<keyword evidence="4 7" id="KW-0256">Endoplasmic reticulum</keyword>
<reference evidence="9 10" key="1">
    <citation type="submission" date="2019-07" db="EMBL/GenBank/DDBJ databases">
        <title>Genome assembly of two rare yeast pathogens: Diutina rugosa and Trichomonascus ciferrii.</title>
        <authorList>
            <person name="Mixao V."/>
            <person name="Saus E."/>
            <person name="Hansen A."/>
            <person name="Lass-Flor C."/>
            <person name="Gabaldon T."/>
        </authorList>
    </citation>
    <scope>NUCLEOTIDE SEQUENCE [LARGE SCALE GENOMIC DNA]</scope>
    <source>
        <strain evidence="9 10">CBS 613</strain>
    </source>
</reference>
<keyword evidence="5 7" id="KW-1133">Transmembrane helix</keyword>
<dbReference type="PANTHER" id="PTHR11009">
    <property type="entry name" value="DER1-LIKE PROTEIN, DERLIN"/>
    <property type="match status" value="1"/>
</dbReference>
<comment type="subcellular location">
    <subcellularLocation>
        <location evidence="1 7">Endoplasmic reticulum membrane</location>
        <topology evidence="1 7">Multi-pass membrane protein</topology>
    </subcellularLocation>
</comment>
<evidence type="ECO:0000256" key="8">
    <source>
        <dbReference type="SAM" id="MobiDB-lite"/>
    </source>
</evidence>
<evidence type="ECO:0000256" key="7">
    <source>
        <dbReference type="RuleBase" id="RU363059"/>
    </source>
</evidence>
<dbReference type="GeneID" id="54782730"/>
<feature type="transmembrane region" description="Helical" evidence="7">
    <location>
        <begin position="117"/>
        <end position="135"/>
    </location>
</feature>
<accession>A0A642UIQ4</accession>
<dbReference type="EMBL" id="SWFT01000120">
    <property type="protein sequence ID" value="KAA8899822.1"/>
    <property type="molecule type" value="Genomic_DNA"/>
</dbReference>
<gene>
    <name evidence="9" type="ORF">DIURU_004079</name>
</gene>
<dbReference type="OMA" id="LPPWYWV"/>
<keyword evidence="6 7" id="KW-0472">Membrane</keyword>
<name>A0A642UIQ4_DIURU</name>
<dbReference type="VEuPathDB" id="FungiDB:DIURU_004079"/>
<evidence type="ECO:0000256" key="1">
    <source>
        <dbReference type="ARBA" id="ARBA00004477"/>
    </source>
</evidence>
<evidence type="ECO:0000256" key="5">
    <source>
        <dbReference type="ARBA" id="ARBA00022989"/>
    </source>
</evidence>
<comment type="caution">
    <text evidence="9">The sequence shown here is derived from an EMBL/GenBank/DDBJ whole genome shotgun (WGS) entry which is preliminary data.</text>
</comment>
<dbReference type="Proteomes" id="UP000449547">
    <property type="component" value="Unassembled WGS sequence"/>
</dbReference>
<proteinExistence type="inferred from homology"/>
<evidence type="ECO:0000313" key="9">
    <source>
        <dbReference type="EMBL" id="KAA8899822.1"/>
    </source>
</evidence>
<dbReference type="InterPro" id="IPR007599">
    <property type="entry name" value="DER1"/>
</dbReference>
<evidence type="ECO:0000256" key="3">
    <source>
        <dbReference type="ARBA" id="ARBA00022692"/>
    </source>
</evidence>
<keyword evidence="3 7" id="KW-0812">Transmembrane</keyword>
<evidence type="ECO:0000313" key="10">
    <source>
        <dbReference type="Proteomes" id="UP000449547"/>
    </source>
</evidence>
<dbReference type="GO" id="GO:0005789">
    <property type="term" value="C:endoplasmic reticulum membrane"/>
    <property type="evidence" value="ECO:0007669"/>
    <property type="project" value="UniProtKB-SubCell"/>
</dbReference>
<sequence length="366" mass="42075">MLVQWLQNQPAFTRAWVASILACAVLVHFKLVSPGVLFYTGSRAPIEVWRFITGFCIFEGIGVGLLFKCYTILTWVKSYEEEFSVPWSLLPRQVDHFSPHQTQVLRRLLDDNQSIDFYWFIIQVAFSIVILPMMFPSLRNFERTGYVLESILQNICHWRHAADLSFVFGVFPVRRGMLPFMFTVANVFLTGEFTQGVAEFVTSPWSWDTFRAMFPADWLTYLAVVYLLSHFWWYTRHFLPEQTYSVRPLLRQKTFERYRMSGEEGNRRFIRMLLMPPWYAVFIPRIAAMPHPVVVEAELAHDDDNTNPADTADAGSVETAGVGDNDATNVGIADAEAADVAPAGDDHGFAAHPDLHELRQRHPAWQ</sequence>
<comment type="function">
    <text evidence="7">May be involved in the degradation of misfolded endoplasmic reticulum (ER) luminal proteins.</text>
</comment>
<evidence type="ECO:0000256" key="2">
    <source>
        <dbReference type="ARBA" id="ARBA00008917"/>
    </source>
</evidence>
<evidence type="ECO:0000256" key="6">
    <source>
        <dbReference type="ARBA" id="ARBA00023136"/>
    </source>
</evidence>
<keyword evidence="10" id="KW-1185">Reference proteome</keyword>